<evidence type="ECO:0000313" key="1">
    <source>
        <dbReference type="EMBL" id="ADW70441.1"/>
    </source>
</evidence>
<protein>
    <submittedName>
        <fullName evidence="1">Uncharacterized protein</fullName>
    </submittedName>
</protein>
<reference evidence="2" key="1">
    <citation type="submission" date="2011-01" db="EMBL/GenBank/DDBJ databases">
        <title>Complete sequence of chromosome of Acidobacterium sp. MP5ACTX9.</title>
        <authorList>
            <consortium name="US DOE Joint Genome Institute"/>
            <person name="Lucas S."/>
            <person name="Copeland A."/>
            <person name="Lapidus A."/>
            <person name="Cheng J.-F."/>
            <person name="Goodwin L."/>
            <person name="Pitluck S."/>
            <person name="Teshima H."/>
            <person name="Detter J.C."/>
            <person name="Han C."/>
            <person name="Tapia R."/>
            <person name="Land M."/>
            <person name="Hauser L."/>
            <person name="Kyrpides N."/>
            <person name="Ivanova N."/>
            <person name="Ovchinnikova G."/>
            <person name="Pagani I."/>
            <person name="Rawat S.R."/>
            <person name="Mannisto M."/>
            <person name="Haggblom M.M."/>
            <person name="Woyke T."/>
        </authorList>
    </citation>
    <scope>NUCLEOTIDE SEQUENCE [LARGE SCALE GENOMIC DNA]</scope>
    <source>
        <strain evidence="2">MP5ACTX9</strain>
    </source>
</reference>
<name>E8X3E0_GRATM</name>
<dbReference type="AlphaFoldDB" id="E8X3E0"/>
<dbReference type="PaxDb" id="1198114-AciX9_3436"/>
<evidence type="ECO:0000313" key="2">
    <source>
        <dbReference type="Proteomes" id="UP000000343"/>
    </source>
</evidence>
<accession>E8X3E0</accession>
<dbReference type="KEGG" id="acm:AciX9_3436"/>
<dbReference type="Proteomes" id="UP000000343">
    <property type="component" value="Chromosome"/>
</dbReference>
<proteinExistence type="predicted"/>
<dbReference type="HOGENOM" id="CLU_2954056_0_0_0"/>
<sequence length="59" mass="6634">MVADLSYEAPTAVSVGFGTFLGLEGRADLSFYLRDFLECRWQKSEKATSSAFFWLGNFV</sequence>
<organism evidence="2">
    <name type="scientific">Granulicella tundricola (strain ATCC BAA-1859 / DSM 23138 / MP5ACTX9)</name>
    <dbReference type="NCBI Taxonomy" id="1198114"/>
    <lineage>
        <taxon>Bacteria</taxon>
        <taxon>Pseudomonadati</taxon>
        <taxon>Acidobacteriota</taxon>
        <taxon>Terriglobia</taxon>
        <taxon>Terriglobales</taxon>
        <taxon>Acidobacteriaceae</taxon>
        <taxon>Granulicella</taxon>
    </lineage>
</organism>
<dbReference type="EMBL" id="CP002480">
    <property type="protein sequence ID" value="ADW70441.1"/>
    <property type="molecule type" value="Genomic_DNA"/>
</dbReference>
<keyword evidence="2" id="KW-1185">Reference proteome</keyword>
<gene>
    <name evidence="1" type="ordered locus">AciX9_3436</name>
</gene>